<dbReference type="GO" id="GO:0010181">
    <property type="term" value="F:FMN binding"/>
    <property type="evidence" value="ECO:0007669"/>
    <property type="project" value="TreeGrafter"/>
</dbReference>
<keyword evidence="4" id="KW-1185">Reference proteome</keyword>
<feature type="domain" description="NADPH-dependent FMN reductase-like" evidence="2">
    <location>
        <begin position="2"/>
        <end position="139"/>
    </location>
</feature>
<dbReference type="SUPFAM" id="SSF52218">
    <property type="entry name" value="Flavoproteins"/>
    <property type="match status" value="1"/>
</dbReference>
<comment type="similarity">
    <text evidence="1">Belongs to the azoreductase type 2 family.</text>
</comment>
<evidence type="ECO:0000256" key="1">
    <source>
        <dbReference type="ARBA" id="ARBA00009428"/>
    </source>
</evidence>
<evidence type="ECO:0000259" key="2">
    <source>
        <dbReference type="Pfam" id="PF03358"/>
    </source>
</evidence>
<comment type="caution">
    <text evidence="3">The sequence shown here is derived from an EMBL/GenBank/DDBJ whole genome shotgun (WGS) entry which is preliminary data.</text>
</comment>
<dbReference type="InterPro" id="IPR005025">
    <property type="entry name" value="FMN_Rdtase-like_dom"/>
</dbReference>
<name>A0AAV4LBD2_9BACL</name>
<evidence type="ECO:0000313" key="3">
    <source>
        <dbReference type="EMBL" id="GIM45157.1"/>
    </source>
</evidence>
<accession>A0AAV4LBD2</accession>
<dbReference type="PANTHER" id="PTHR30543:SF21">
    <property type="entry name" value="NAD(P)H-DEPENDENT FMN REDUCTASE LOT6"/>
    <property type="match status" value="1"/>
</dbReference>
<dbReference type="InterPro" id="IPR050712">
    <property type="entry name" value="NAD(P)H-dep_reductase"/>
</dbReference>
<dbReference type="Gene3D" id="3.40.50.360">
    <property type="match status" value="1"/>
</dbReference>
<dbReference type="PANTHER" id="PTHR30543">
    <property type="entry name" value="CHROMATE REDUCTASE"/>
    <property type="match status" value="1"/>
</dbReference>
<dbReference type="AlphaFoldDB" id="A0AAV4LBD2"/>
<gene>
    <name evidence="3" type="primary">azr</name>
    <name evidence="3" type="ORF">DNHGIG_07060</name>
</gene>
<dbReference type="InterPro" id="IPR029039">
    <property type="entry name" value="Flavoprotein-like_sf"/>
</dbReference>
<proteinExistence type="inferred from homology"/>
<dbReference type="GO" id="GO:0016491">
    <property type="term" value="F:oxidoreductase activity"/>
    <property type="evidence" value="ECO:0007669"/>
    <property type="project" value="InterPro"/>
</dbReference>
<dbReference type="GO" id="GO:0005829">
    <property type="term" value="C:cytosol"/>
    <property type="evidence" value="ECO:0007669"/>
    <property type="project" value="TreeGrafter"/>
</dbReference>
<protein>
    <submittedName>
        <fullName evidence="3">FMN-dependent NADPH-azoreductase</fullName>
    </submittedName>
</protein>
<reference evidence="3" key="1">
    <citation type="journal article" date="2023" name="Int. J. Syst. Evol. Microbiol.">
        <title>Collibacillus ludicampi gen. nov., sp. nov., a new soil bacterium of the family Alicyclobacillaceae.</title>
        <authorList>
            <person name="Jojima T."/>
            <person name="Ioku Y."/>
            <person name="Fukuta Y."/>
            <person name="Shirasaka N."/>
            <person name="Matsumura Y."/>
            <person name="Mori M."/>
        </authorList>
    </citation>
    <scope>NUCLEOTIDE SEQUENCE</scope>
    <source>
        <strain evidence="3">TP075</strain>
    </source>
</reference>
<dbReference type="EMBL" id="BOQE01000001">
    <property type="protein sequence ID" value="GIM45157.1"/>
    <property type="molecule type" value="Genomic_DNA"/>
</dbReference>
<dbReference type="Pfam" id="PF03358">
    <property type="entry name" value="FMN_red"/>
    <property type="match status" value="1"/>
</dbReference>
<dbReference type="Proteomes" id="UP001057291">
    <property type="component" value="Unassembled WGS sequence"/>
</dbReference>
<evidence type="ECO:0000313" key="4">
    <source>
        <dbReference type="Proteomes" id="UP001057291"/>
    </source>
</evidence>
<organism evidence="3 4">
    <name type="scientific">Collibacillus ludicampi</name>
    <dbReference type="NCBI Taxonomy" id="2771369"/>
    <lineage>
        <taxon>Bacteria</taxon>
        <taxon>Bacillati</taxon>
        <taxon>Bacillota</taxon>
        <taxon>Bacilli</taxon>
        <taxon>Bacillales</taxon>
        <taxon>Alicyclobacillaceae</taxon>
        <taxon>Collibacillus</taxon>
    </lineage>
</organism>
<sequence>MNGSARVGANTKTVAEYIRTELANHGVTVDLFDVREHMLPIFQGDEAQSNDPHVQYLHKIALEADAFIICTPEYHNGMSGALKNALDFLSNTHFRDKPVGIVAVAGGGKGGINALNNMRIVLRGLYALVMPGQVVVDKAYVENGQITNSLLKQNLSALVDQIVQIGKALRGNRSTF</sequence>